<protein>
    <recommendedName>
        <fullName evidence="4">PE domain-containing protein</fullName>
    </recommendedName>
</protein>
<organism evidence="2 3">
    <name type="scientific">Amycolatopsis albispora</name>
    <dbReference type="NCBI Taxonomy" id="1804986"/>
    <lineage>
        <taxon>Bacteria</taxon>
        <taxon>Bacillati</taxon>
        <taxon>Actinomycetota</taxon>
        <taxon>Actinomycetes</taxon>
        <taxon>Pseudonocardiales</taxon>
        <taxon>Pseudonocardiaceae</taxon>
        <taxon>Amycolatopsis</taxon>
    </lineage>
</organism>
<proteinExistence type="predicted"/>
<accession>A0A344LEU9</accession>
<dbReference type="OrthoDB" id="3624387at2"/>
<dbReference type="KEGG" id="aab:A4R43_32400"/>
<dbReference type="Proteomes" id="UP000250434">
    <property type="component" value="Chromosome"/>
</dbReference>
<evidence type="ECO:0008006" key="4">
    <source>
        <dbReference type="Google" id="ProtNLM"/>
    </source>
</evidence>
<name>A0A344LEU9_9PSEU</name>
<gene>
    <name evidence="2" type="ORF">A4R43_32400</name>
</gene>
<dbReference type="RefSeq" id="WP_113695635.1">
    <property type="nucleotide sequence ID" value="NZ_CP015163.1"/>
</dbReference>
<keyword evidence="3" id="KW-1185">Reference proteome</keyword>
<evidence type="ECO:0000256" key="1">
    <source>
        <dbReference type="SAM" id="MobiDB-lite"/>
    </source>
</evidence>
<feature type="region of interest" description="Disordered" evidence="1">
    <location>
        <begin position="1"/>
        <end position="20"/>
    </location>
</feature>
<reference evidence="2 3" key="1">
    <citation type="submission" date="2016-04" db="EMBL/GenBank/DDBJ databases">
        <title>Complete genome sequence and analysis of deep-sea sediment isolate, Amycolatopsis sp. WP1.</title>
        <authorList>
            <person name="Wang H."/>
            <person name="Chen S."/>
            <person name="Wu Q."/>
        </authorList>
    </citation>
    <scope>NUCLEOTIDE SEQUENCE [LARGE SCALE GENOMIC DNA]</scope>
    <source>
        <strain evidence="2 3">WP1</strain>
    </source>
</reference>
<dbReference type="AlphaFoldDB" id="A0A344LEU9"/>
<evidence type="ECO:0000313" key="2">
    <source>
        <dbReference type="EMBL" id="AXB46573.1"/>
    </source>
</evidence>
<dbReference type="EMBL" id="CP015163">
    <property type="protein sequence ID" value="AXB46573.1"/>
    <property type="molecule type" value="Genomic_DNA"/>
</dbReference>
<evidence type="ECO:0000313" key="3">
    <source>
        <dbReference type="Proteomes" id="UP000250434"/>
    </source>
</evidence>
<sequence length="156" mass="16537">MVTGEATILTAPDRPPPYTPATSSGFLDPLAEAAANLGKVAYATGEAVHAPPGGYSFSPDLLVSISKKWQDLAKLFDDSLELAEQIETTQGPGADYASAGHAEKVRGTGGALWHMLIVRRDYCQVQAEKFLAAAGQYGEAETRAREELENQEGGTL</sequence>